<reference evidence="2 3" key="1">
    <citation type="submission" date="2023-09" db="EMBL/GenBank/DDBJ databases">
        <authorList>
            <person name="Page C.A."/>
            <person name="Perez-Diaz I.M."/>
        </authorList>
    </citation>
    <scope>NUCLEOTIDE SEQUENCE [LARGE SCALE GENOMIC DNA]</scope>
    <source>
        <strain evidence="2 3">Ll15</strain>
    </source>
</reference>
<sequence length="315" mass="36542">MLSRVADSLYWIGRYAERTQTNAHILFSQLEQMLELSHKDAAYEKEWRAVLTICGYIEEYETHYKVGVLEEMVRYLVYDANNLNSLMSTVNSIRTNARHTRDRIPNELWEEWNSLYLDIQDGAYSNEISVLNTTDFLTHIRKTALTSTGAIDSLMTRDVGYQFLKIGKWLERSEKTALILHRLLEIADHLEVDRALRLSLRYTNTVDEYAYRSSVLTIDSILHFLISDAKCSRSVAYGLHKIKHTVYDIEQGLTNHNVENMYRTLDELIALTNVDATTLTIEEKKQWVNNIRQSCTNFGPIMAQAYYLTPPILVV</sequence>
<accession>A0ABZ0RYT0</accession>
<dbReference type="EMBL" id="CP137624">
    <property type="protein sequence ID" value="WPK12442.1"/>
    <property type="molecule type" value="Genomic_DNA"/>
</dbReference>
<evidence type="ECO:0000259" key="1">
    <source>
        <dbReference type="Pfam" id="PF04168"/>
    </source>
</evidence>
<dbReference type="InterPro" id="IPR007296">
    <property type="entry name" value="DUF403"/>
</dbReference>
<proteinExistence type="predicted"/>
<organism evidence="2 3">
    <name type="scientific">Lysinibacillus louembei</name>
    <dbReference type="NCBI Taxonomy" id="1470088"/>
    <lineage>
        <taxon>Bacteria</taxon>
        <taxon>Bacillati</taxon>
        <taxon>Bacillota</taxon>
        <taxon>Bacilli</taxon>
        <taxon>Bacillales</taxon>
        <taxon>Bacillaceae</taxon>
        <taxon>Lysinibacillus</taxon>
    </lineage>
</organism>
<dbReference type="RefSeq" id="WP_319837184.1">
    <property type="nucleotide sequence ID" value="NZ_CP137624.1"/>
</dbReference>
<evidence type="ECO:0000313" key="2">
    <source>
        <dbReference type="EMBL" id="WPK12442.1"/>
    </source>
</evidence>
<evidence type="ECO:0000313" key="3">
    <source>
        <dbReference type="Proteomes" id="UP001322664"/>
    </source>
</evidence>
<name>A0ABZ0RYT0_9BACI</name>
<feature type="domain" description="DUF403" evidence="1">
    <location>
        <begin position="1"/>
        <end position="306"/>
    </location>
</feature>
<gene>
    <name evidence="2" type="ORF">R6U77_01750</name>
</gene>
<dbReference type="InterPro" id="IPR051680">
    <property type="entry name" value="ATP-dep_Glu-Cys_Ligase-2"/>
</dbReference>
<dbReference type="Pfam" id="PF04168">
    <property type="entry name" value="Alpha-E"/>
    <property type="match status" value="1"/>
</dbReference>
<dbReference type="Proteomes" id="UP001322664">
    <property type="component" value="Chromosome"/>
</dbReference>
<dbReference type="PANTHER" id="PTHR34595">
    <property type="entry name" value="BLR5612 PROTEIN"/>
    <property type="match status" value="1"/>
</dbReference>
<protein>
    <submittedName>
        <fullName evidence="2">Alpha-E domain-containing protein</fullName>
    </submittedName>
</protein>
<keyword evidence="3" id="KW-1185">Reference proteome</keyword>
<dbReference type="PANTHER" id="PTHR34595:SF7">
    <property type="entry name" value="SLL1039 PROTEIN"/>
    <property type="match status" value="1"/>
</dbReference>